<evidence type="ECO:0000256" key="3">
    <source>
        <dbReference type="ARBA" id="ARBA00004128"/>
    </source>
</evidence>
<evidence type="ECO:0000256" key="8">
    <source>
        <dbReference type="ARBA" id="ARBA00023180"/>
    </source>
</evidence>
<dbReference type="Proteomes" id="UP000265716">
    <property type="component" value="Unassembled WGS sequence"/>
</dbReference>
<feature type="transmembrane region" description="Helical" evidence="10">
    <location>
        <begin position="361"/>
        <end position="381"/>
    </location>
</feature>
<keyword evidence="10" id="KW-0812">Transmembrane</keyword>
<comment type="cofactor">
    <cofactor evidence="1">
        <name>Zn(2+)</name>
        <dbReference type="ChEBI" id="CHEBI:29105"/>
    </cofactor>
</comment>
<evidence type="ECO:0000256" key="1">
    <source>
        <dbReference type="ARBA" id="ARBA00001947"/>
    </source>
</evidence>
<evidence type="ECO:0000259" key="11">
    <source>
        <dbReference type="Pfam" id="PF04389"/>
    </source>
</evidence>
<feature type="transmembrane region" description="Helical" evidence="10">
    <location>
        <begin position="402"/>
        <end position="426"/>
    </location>
</feature>
<evidence type="ECO:0000256" key="7">
    <source>
        <dbReference type="ARBA" id="ARBA00022989"/>
    </source>
</evidence>
<feature type="transmembrane region" description="Helical" evidence="10">
    <location>
        <begin position="567"/>
        <end position="589"/>
    </location>
</feature>
<dbReference type="AlphaFoldDB" id="A0A397C0B9"/>
<comment type="similarity">
    <text evidence="4">Belongs to the peptidase M28 family.</text>
</comment>
<evidence type="ECO:0000256" key="2">
    <source>
        <dbReference type="ARBA" id="ARBA00003273"/>
    </source>
</evidence>
<evidence type="ECO:0000256" key="6">
    <source>
        <dbReference type="ARBA" id="ARBA00022554"/>
    </source>
</evidence>
<feature type="transmembrane region" description="Helical" evidence="10">
    <location>
        <begin position="498"/>
        <end position="518"/>
    </location>
</feature>
<dbReference type="Pfam" id="PF04389">
    <property type="entry name" value="Peptidase_M28"/>
    <property type="match status" value="1"/>
</dbReference>
<comment type="caution">
    <text evidence="12">The sequence shown here is derived from an EMBL/GenBank/DDBJ whole genome shotgun (WGS) entry which is preliminary data.</text>
</comment>
<keyword evidence="6" id="KW-0926">Vacuole</keyword>
<dbReference type="Gene3D" id="3.40.630.10">
    <property type="entry name" value="Zn peptidases"/>
    <property type="match status" value="1"/>
</dbReference>
<dbReference type="VEuPathDB" id="FungiDB:H257_01972"/>
<comment type="function">
    <text evidence="2">May be involved in vacuolar sorting and osmoregulation.</text>
</comment>
<evidence type="ECO:0000313" key="12">
    <source>
        <dbReference type="EMBL" id="RHY37386.1"/>
    </source>
</evidence>
<feature type="domain" description="Peptidase M28" evidence="11">
    <location>
        <begin position="137"/>
        <end position="323"/>
    </location>
</feature>
<keyword evidence="8" id="KW-0325">Glycoprotein</keyword>
<dbReference type="EMBL" id="QUTC01012198">
    <property type="protein sequence ID" value="RHY37386.1"/>
    <property type="molecule type" value="Genomic_DNA"/>
</dbReference>
<name>A0A397C0B9_APHAT</name>
<dbReference type="GO" id="GO:0006508">
    <property type="term" value="P:proteolysis"/>
    <property type="evidence" value="ECO:0007669"/>
    <property type="project" value="InterPro"/>
</dbReference>
<dbReference type="PANTHER" id="PTHR12147:SF58">
    <property type="entry name" value="VACUOLAR MEMBRANE PROTEASE"/>
    <property type="match status" value="1"/>
</dbReference>
<protein>
    <recommendedName>
        <fullName evidence="5">Vacuolar membrane protease</fullName>
    </recommendedName>
    <alternativeName>
        <fullName evidence="9">FXNA-related family protease 1</fullName>
    </alternativeName>
</protein>
<gene>
    <name evidence="12" type="ORF">DYB38_012358</name>
</gene>
<feature type="transmembrane region" description="Helical" evidence="10">
    <location>
        <begin position="601"/>
        <end position="625"/>
    </location>
</feature>
<evidence type="ECO:0000256" key="9">
    <source>
        <dbReference type="ARBA" id="ARBA00031512"/>
    </source>
</evidence>
<evidence type="ECO:0000256" key="5">
    <source>
        <dbReference type="ARBA" id="ARBA00017435"/>
    </source>
</evidence>
<dbReference type="InterPro" id="IPR007484">
    <property type="entry name" value="Peptidase_M28"/>
</dbReference>
<dbReference type="PANTHER" id="PTHR12147">
    <property type="entry name" value="METALLOPEPTIDASE M28 FAMILY MEMBER"/>
    <property type="match status" value="1"/>
</dbReference>
<dbReference type="GO" id="GO:0005774">
    <property type="term" value="C:vacuolar membrane"/>
    <property type="evidence" value="ECO:0007669"/>
    <property type="project" value="UniProtKB-SubCell"/>
</dbReference>
<feature type="transmembrane region" description="Helical" evidence="10">
    <location>
        <begin position="632"/>
        <end position="654"/>
    </location>
</feature>
<evidence type="ECO:0000313" key="13">
    <source>
        <dbReference type="Proteomes" id="UP000265716"/>
    </source>
</evidence>
<feature type="transmembrane region" description="Helical" evidence="10">
    <location>
        <begin position="432"/>
        <end position="452"/>
    </location>
</feature>
<keyword evidence="7 10" id="KW-1133">Transmembrane helix</keyword>
<dbReference type="GO" id="GO:0008235">
    <property type="term" value="F:metalloexopeptidase activity"/>
    <property type="evidence" value="ECO:0007669"/>
    <property type="project" value="InterPro"/>
</dbReference>
<sequence>MKATGVLLLPWVVVGLLAVGVQYANSVWRSQLPPALSLAQASLHGDFAGADAYATLETLANATHPDVSAANQRVYNFIHDKLQDLQTLNGSHKLVLQTARHDLHNISAGRQDTVVVSPPPRKERCDAYAAFFNASQIVVKVPGMFASSVLLSAHFDSVAGSFGASDDGAGVAIALDVLRSVVTSKARPRNSLIVFFNNGEEDYLCGSKWFLDQNLTSRLHVQAFVNLEGGGTGGRAILFRATDEALAATYSQVTPMPHMNSIGGSILAALGSFTDYESYQSAGIPGVDIAFYEHRENYHTMQDNLAHISPRDVQHGGSNVLAFTTALLDVPYLGTFQSDDSAVYFDFVGLWGVTLTANTRFLILLATWLAAGGVVLVYAACFEPTKSIGDVTWRLTTSWSTVVNSLSLSWLGGFMAVLPVAMFVAITRSPKMAWVVLPVAVLGHLVGVTFAAEQWRFRRHLRDDQVPSTRDLAHLAAAAATFADVMSSVVVIKLPGLYLLAIASVTFSVLAIVGLPLVSASIASRELSLADDESEPLLRSLDAAPLYYATVPLTQNEAHKSPSTRSWLFHVGAGVALILYMAVPFHFAIDLAVSMNSVGSTNAGLVVALPTLLTPPLYLLVVWFAQFSIRPVVFVTVFALYGGLLVLAIVGSAFY</sequence>
<accession>A0A397C0B9</accession>
<feature type="transmembrane region" description="Helical" evidence="10">
    <location>
        <begin position="472"/>
        <end position="492"/>
    </location>
</feature>
<dbReference type="InterPro" id="IPR045175">
    <property type="entry name" value="M28_fam"/>
</dbReference>
<comment type="subcellular location">
    <subcellularLocation>
        <location evidence="3">Vacuole membrane</location>
        <topology evidence="3">Multi-pass membrane protein</topology>
    </subcellularLocation>
</comment>
<reference evidence="12 13" key="1">
    <citation type="submission" date="2018-08" db="EMBL/GenBank/DDBJ databases">
        <title>Aphanomyces genome sequencing and annotation.</title>
        <authorList>
            <person name="Minardi D."/>
            <person name="Oidtmann B."/>
            <person name="Van Der Giezen M."/>
            <person name="Studholme D.J."/>
        </authorList>
    </citation>
    <scope>NUCLEOTIDE SEQUENCE [LARGE SCALE GENOMIC DNA]</scope>
    <source>
        <strain evidence="12 13">SA</strain>
    </source>
</reference>
<keyword evidence="10" id="KW-0472">Membrane</keyword>
<proteinExistence type="inferred from homology"/>
<organism evidence="12 13">
    <name type="scientific">Aphanomyces astaci</name>
    <name type="common">Crayfish plague agent</name>
    <dbReference type="NCBI Taxonomy" id="112090"/>
    <lineage>
        <taxon>Eukaryota</taxon>
        <taxon>Sar</taxon>
        <taxon>Stramenopiles</taxon>
        <taxon>Oomycota</taxon>
        <taxon>Saprolegniomycetes</taxon>
        <taxon>Saprolegniales</taxon>
        <taxon>Verrucalvaceae</taxon>
        <taxon>Aphanomyces</taxon>
    </lineage>
</organism>
<dbReference type="SUPFAM" id="SSF53187">
    <property type="entry name" value="Zn-dependent exopeptidases"/>
    <property type="match status" value="1"/>
</dbReference>
<evidence type="ECO:0000256" key="10">
    <source>
        <dbReference type="SAM" id="Phobius"/>
    </source>
</evidence>
<evidence type="ECO:0000256" key="4">
    <source>
        <dbReference type="ARBA" id="ARBA00010918"/>
    </source>
</evidence>